<feature type="transmembrane region" description="Helical" evidence="1">
    <location>
        <begin position="226"/>
        <end position="245"/>
    </location>
</feature>
<gene>
    <name evidence="3" type="ORF">JOE42_000367</name>
</gene>
<comment type="caution">
    <text evidence="3">The sequence shown here is derived from an EMBL/GenBank/DDBJ whole genome shotgun (WGS) entry which is preliminary data.</text>
</comment>
<accession>A0ABS2KNT6</accession>
<dbReference type="InterPro" id="IPR015837">
    <property type="entry name" value="UCP026622_CAAX_protease"/>
</dbReference>
<keyword evidence="3" id="KW-0378">Hydrolase</keyword>
<feature type="domain" description="CAAX prenyl protease 2/Lysostaphin resistance protein A-like" evidence="2">
    <location>
        <begin position="120"/>
        <end position="233"/>
    </location>
</feature>
<evidence type="ECO:0000313" key="4">
    <source>
        <dbReference type="Proteomes" id="UP000703038"/>
    </source>
</evidence>
<evidence type="ECO:0000313" key="3">
    <source>
        <dbReference type="EMBL" id="MBM7413634.1"/>
    </source>
</evidence>
<feature type="transmembrane region" description="Helical" evidence="1">
    <location>
        <begin position="151"/>
        <end position="170"/>
    </location>
</feature>
<name>A0ABS2KNT6_9NOCA</name>
<dbReference type="Pfam" id="PF02517">
    <property type="entry name" value="Rce1-like"/>
    <property type="match status" value="1"/>
</dbReference>
<dbReference type="Proteomes" id="UP000703038">
    <property type="component" value="Unassembled WGS sequence"/>
</dbReference>
<keyword evidence="1" id="KW-1133">Transmembrane helix</keyword>
<organism evidence="3 4">
    <name type="scientific">Rhodococcoides corynebacterioides</name>
    <dbReference type="NCBI Taxonomy" id="53972"/>
    <lineage>
        <taxon>Bacteria</taxon>
        <taxon>Bacillati</taxon>
        <taxon>Actinomycetota</taxon>
        <taxon>Actinomycetes</taxon>
        <taxon>Mycobacteriales</taxon>
        <taxon>Nocardiaceae</taxon>
        <taxon>Rhodococcoides</taxon>
    </lineage>
</organism>
<dbReference type="GO" id="GO:0008233">
    <property type="term" value="F:peptidase activity"/>
    <property type="evidence" value="ECO:0007669"/>
    <property type="project" value="UniProtKB-KW"/>
</dbReference>
<keyword evidence="1" id="KW-0812">Transmembrane</keyword>
<dbReference type="RefSeq" id="WP_307806121.1">
    <property type="nucleotide sequence ID" value="NZ_JAFBBK010000001.1"/>
</dbReference>
<sequence>MSTVVVATEPVAPRRWVDRTLVDIVVVVAALVVFNLTAHFAPTPIAVAAVPVGALLLLAFARARGLQWSDLGLSNVGRGARHGAAAAGITLLVVAVAASIPLTQSAFLNERYGVNVGATLFAALVIIPLQTVVPEELAFRGVLHAKLSRRFGIRAVAVIGSLLFGLWHVASSLGLTVGNDGFSAVLGTGLFGQIVGVCGAVAGTTVAGFVFTWLRHRGGSILAPIGLHWALNGAGALAALAVWHLTFH</sequence>
<keyword evidence="1" id="KW-0472">Membrane</keyword>
<protein>
    <submittedName>
        <fullName evidence="3">Membrane protease YdiL (CAAX protease family)</fullName>
    </submittedName>
</protein>
<feature type="transmembrane region" description="Helical" evidence="1">
    <location>
        <begin position="190"/>
        <end position="214"/>
    </location>
</feature>
<dbReference type="EMBL" id="JAFBBK010000001">
    <property type="protein sequence ID" value="MBM7413634.1"/>
    <property type="molecule type" value="Genomic_DNA"/>
</dbReference>
<proteinExistence type="predicted"/>
<feature type="transmembrane region" description="Helical" evidence="1">
    <location>
        <begin position="112"/>
        <end position="130"/>
    </location>
</feature>
<reference evidence="3 4" key="1">
    <citation type="submission" date="2021-01" db="EMBL/GenBank/DDBJ databases">
        <title>Genomics of switchgrass bacterial isolates.</title>
        <authorList>
            <person name="Shade A."/>
        </authorList>
    </citation>
    <scope>NUCLEOTIDE SEQUENCE [LARGE SCALE GENOMIC DNA]</scope>
    <source>
        <strain evidence="3 4">PvP111</strain>
    </source>
</reference>
<keyword evidence="4" id="KW-1185">Reference proteome</keyword>
<feature type="transmembrane region" description="Helical" evidence="1">
    <location>
        <begin position="21"/>
        <end position="38"/>
    </location>
</feature>
<dbReference type="InterPro" id="IPR003675">
    <property type="entry name" value="Rce1/LyrA-like_dom"/>
</dbReference>
<feature type="transmembrane region" description="Helical" evidence="1">
    <location>
        <begin position="44"/>
        <end position="61"/>
    </location>
</feature>
<keyword evidence="3" id="KW-0645">Protease</keyword>
<dbReference type="GO" id="GO:0006508">
    <property type="term" value="P:proteolysis"/>
    <property type="evidence" value="ECO:0007669"/>
    <property type="project" value="UniProtKB-KW"/>
</dbReference>
<dbReference type="PIRSF" id="PIRSF026622">
    <property type="entry name" value="Proteas_026622"/>
    <property type="match status" value="1"/>
</dbReference>
<evidence type="ECO:0000259" key="2">
    <source>
        <dbReference type="Pfam" id="PF02517"/>
    </source>
</evidence>
<feature type="transmembrane region" description="Helical" evidence="1">
    <location>
        <begin position="82"/>
        <end position="100"/>
    </location>
</feature>
<evidence type="ECO:0000256" key="1">
    <source>
        <dbReference type="SAM" id="Phobius"/>
    </source>
</evidence>